<accession>A0A2P6V6X2</accession>
<keyword evidence="7" id="KW-1185">Reference proteome</keyword>
<dbReference type="InterPro" id="IPR001251">
    <property type="entry name" value="CRAL-TRIO_dom"/>
</dbReference>
<feature type="region of interest" description="Disordered" evidence="4">
    <location>
        <begin position="1"/>
        <end position="20"/>
    </location>
</feature>
<feature type="region of interest" description="Disordered" evidence="4">
    <location>
        <begin position="152"/>
        <end position="297"/>
    </location>
</feature>
<evidence type="ECO:0000256" key="1">
    <source>
        <dbReference type="ARBA" id="ARBA00009875"/>
    </source>
</evidence>
<gene>
    <name evidence="6" type="ORF">C2E20_6731</name>
</gene>
<dbReference type="GO" id="GO:0006412">
    <property type="term" value="P:translation"/>
    <property type="evidence" value="ECO:0007669"/>
    <property type="project" value="InterPro"/>
</dbReference>
<dbReference type="CDD" id="cd00170">
    <property type="entry name" value="SEC14"/>
    <property type="match status" value="1"/>
</dbReference>
<feature type="compositionally biased region" description="Low complexity" evidence="4">
    <location>
        <begin position="349"/>
        <end position="363"/>
    </location>
</feature>
<evidence type="ECO:0000256" key="2">
    <source>
        <dbReference type="ARBA" id="ARBA00022980"/>
    </source>
</evidence>
<feature type="compositionally biased region" description="Low complexity" evidence="4">
    <location>
        <begin position="411"/>
        <end position="420"/>
    </location>
</feature>
<name>A0A2P6V6X2_9CHLO</name>
<evidence type="ECO:0000256" key="4">
    <source>
        <dbReference type="SAM" id="MobiDB-lite"/>
    </source>
</evidence>
<dbReference type="PANTHER" id="PTHR10759">
    <property type="entry name" value="60S RIBOSOMAL PROTEIN L34"/>
    <property type="match status" value="1"/>
</dbReference>
<dbReference type="InterPro" id="IPR006212">
    <property type="entry name" value="Furin_repeat"/>
</dbReference>
<dbReference type="OrthoDB" id="2014006at2759"/>
<keyword evidence="2" id="KW-0689">Ribosomal protein</keyword>
<dbReference type="Proteomes" id="UP000239649">
    <property type="component" value="Unassembled WGS sequence"/>
</dbReference>
<dbReference type="SMART" id="SM00261">
    <property type="entry name" value="FU"/>
    <property type="match status" value="5"/>
</dbReference>
<feature type="domain" description="CRAL-TRIO" evidence="5">
    <location>
        <begin position="622"/>
        <end position="727"/>
    </location>
</feature>
<evidence type="ECO:0000259" key="5">
    <source>
        <dbReference type="Pfam" id="PF13716"/>
    </source>
</evidence>
<comment type="similarity">
    <text evidence="1">Belongs to the eukaryotic ribosomal protein eL34 family.</text>
</comment>
<dbReference type="Gene3D" id="6.20.340.10">
    <property type="match status" value="1"/>
</dbReference>
<dbReference type="Gene3D" id="2.10.220.10">
    <property type="entry name" value="Hormone Receptor, Insulin-like Growth Factor Receptor 1, Chain A, domain 2"/>
    <property type="match status" value="1"/>
</dbReference>
<dbReference type="PRINTS" id="PR01250">
    <property type="entry name" value="RIBOSOMALL34"/>
</dbReference>
<dbReference type="Gene3D" id="3.40.525.10">
    <property type="entry name" value="CRAL-TRIO lipid binding domain"/>
    <property type="match status" value="1"/>
</dbReference>
<evidence type="ECO:0000313" key="6">
    <source>
        <dbReference type="EMBL" id="PSC69836.1"/>
    </source>
</evidence>
<proteinExistence type="inferred from homology"/>
<feature type="compositionally biased region" description="Basic and acidic residues" evidence="4">
    <location>
        <begin position="270"/>
        <end position="284"/>
    </location>
</feature>
<dbReference type="InterPro" id="IPR009030">
    <property type="entry name" value="Growth_fac_rcpt_cys_sf"/>
</dbReference>
<dbReference type="GO" id="GO:1990904">
    <property type="term" value="C:ribonucleoprotein complex"/>
    <property type="evidence" value="ECO:0007669"/>
    <property type="project" value="UniProtKB-KW"/>
</dbReference>
<dbReference type="GO" id="GO:0003735">
    <property type="term" value="F:structural constituent of ribosome"/>
    <property type="evidence" value="ECO:0007669"/>
    <property type="project" value="InterPro"/>
</dbReference>
<dbReference type="InterPro" id="IPR008195">
    <property type="entry name" value="Ribosomal_eL34"/>
</dbReference>
<feature type="region of interest" description="Disordered" evidence="4">
    <location>
        <begin position="314"/>
        <end position="470"/>
    </location>
</feature>
<dbReference type="Pfam" id="PF13716">
    <property type="entry name" value="CRAL_TRIO_2"/>
    <property type="match status" value="1"/>
</dbReference>
<evidence type="ECO:0000313" key="7">
    <source>
        <dbReference type="Proteomes" id="UP000239649"/>
    </source>
</evidence>
<sequence>MVQRLTYRRRHSYASKSNKQRIVKTPGGKLVYQHAPKKTTHPTCPISGQRLNGLPAVRPSSLHRINKSKKTVHRAYGGHLAAGVVKERIVRAFLVEEQKIVKKVLKLQAAKEAAQAKAAAAGSKKKKSKNGGADTNGAAWSVAAIRFPIMSSSKENNPQGAEELPSQASPRVSTAGAGGSEDAGGSQRASQDRPGLAQEGYSGFSHDHLHWGGVGRRPHDARSVASSAAADRDDKSVYDQGLDAHDEEEEADHEDDGDEEEPEELTLTQVHDELQDAPLRHESSAPESSFTAASGRGSLADVVDQAVAGELSPRQAAAAIRSATRQHSGGMPHDDEEEEEEGGEGPDGASAAATAADALTAVTLDGSDGGASVTGGAGHSSMAPCEEGGWQGGSARSTGGAVPMENIALDAPPAAQAAAAEAEEAEPEQQQQPRAAEQAAAVPVAAGAEAAPTAEAELPGGVPRTSSSAYRSQLMQQLTASASEDDITVYASPSDAAAQGLGPLGAAAPPAAGRRSNGAAPAAAAVATAASAGAPPQGARASRLEPLSVEGGAPGGAAAAAAGTMSTADTAAALAAINAAAAEQPPRTGEQQPPQVAPLPFPQAWYQTFKGLLYMDGVDALGRPVVVLNADAVPANMKSSALIFVKAHLEPLVNQGDYVLVFTSRGVAKLPSMWIMGAYRSLPRPFRKHVQYIVLVRPSAFLRTVLAFMRPFVSRKASRKIKQVETLACARSGGALAGGAAAAITKCAAEDEYDGKTGIKTCSDDGAAATACWDTWGLSSAGTCVRCNVTGTYGGQATDCDGDDPSLALACQPKCRRRGCLGIYATPEGRCEECPSLGCSSCTSLNGICTACNCRVCDGDLSVCTECGPGYTVDPATSTCKECPHGCSECEADGTCTYCRGTAALVNGTCVPCKDEGCSSCDEDPAVCTSCLEGALVNNTCVPCPAGCGICDIPDACLSCYGGFGLLADGTCQACKGERCVACDGDAAVWTSCESGGVDKKSGKCVDCQIEHCLACYGDASTCDTCEAGFSLTADGFQCLPCTLEHCNYCGSNPSSCQACDDGYGYDDARNTCIKCAEGCSNCQQRGKVCYMCLDGWWLDEEARACNKCVKGDTHQACSDE</sequence>
<dbReference type="GO" id="GO:0005840">
    <property type="term" value="C:ribosome"/>
    <property type="evidence" value="ECO:0007669"/>
    <property type="project" value="UniProtKB-KW"/>
</dbReference>
<dbReference type="EMBL" id="LHPF02000024">
    <property type="protein sequence ID" value="PSC69836.1"/>
    <property type="molecule type" value="Genomic_DNA"/>
</dbReference>
<comment type="caution">
    <text evidence="6">The sequence shown here is derived from an EMBL/GenBank/DDBJ whole genome shotgun (WGS) entry which is preliminary data.</text>
</comment>
<dbReference type="InterPro" id="IPR018065">
    <property type="entry name" value="Ribosomal_eL34_CS"/>
</dbReference>
<protein>
    <submittedName>
        <fullName evidence="6">60S ribosomal L34</fullName>
    </submittedName>
</protein>
<feature type="compositionally biased region" description="Acidic residues" evidence="4">
    <location>
        <begin position="334"/>
        <end position="344"/>
    </location>
</feature>
<dbReference type="AlphaFoldDB" id="A0A2P6V6X2"/>
<dbReference type="Gene3D" id="6.20.370.70">
    <property type="match status" value="1"/>
</dbReference>
<dbReference type="InterPro" id="IPR036865">
    <property type="entry name" value="CRAL-TRIO_dom_sf"/>
</dbReference>
<reference evidence="6 7" key="1">
    <citation type="journal article" date="2018" name="Plant J.">
        <title>Genome sequences of Chlorella sorokiniana UTEX 1602 and Micractinium conductrix SAG 241.80: implications to maltose excretion by a green alga.</title>
        <authorList>
            <person name="Arriola M.B."/>
            <person name="Velmurugan N."/>
            <person name="Zhang Y."/>
            <person name="Plunkett M.H."/>
            <person name="Hondzo H."/>
            <person name="Barney B.M."/>
        </authorList>
    </citation>
    <scope>NUCLEOTIDE SEQUENCE [LARGE SCALE GENOMIC DNA]</scope>
    <source>
        <strain evidence="6 7">SAG 241.80</strain>
    </source>
</reference>
<evidence type="ECO:0000256" key="3">
    <source>
        <dbReference type="ARBA" id="ARBA00023274"/>
    </source>
</evidence>
<feature type="compositionally biased region" description="Gly residues" evidence="4">
    <location>
        <begin position="367"/>
        <end position="378"/>
    </location>
</feature>
<dbReference type="STRING" id="554055.A0A2P6V6X2"/>
<organism evidence="6 7">
    <name type="scientific">Micractinium conductrix</name>
    <dbReference type="NCBI Taxonomy" id="554055"/>
    <lineage>
        <taxon>Eukaryota</taxon>
        <taxon>Viridiplantae</taxon>
        <taxon>Chlorophyta</taxon>
        <taxon>core chlorophytes</taxon>
        <taxon>Trebouxiophyceae</taxon>
        <taxon>Chlorellales</taxon>
        <taxon>Chlorellaceae</taxon>
        <taxon>Chlorella clade</taxon>
        <taxon>Micractinium</taxon>
    </lineage>
</organism>
<dbReference type="InterPro" id="IPR038562">
    <property type="entry name" value="Ribosomal_eL34_C_sf"/>
</dbReference>
<feature type="compositionally biased region" description="Low complexity" evidence="4">
    <location>
        <begin position="428"/>
        <end position="457"/>
    </location>
</feature>
<feature type="compositionally biased region" description="Acidic residues" evidence="4">
    <location>
        <begin position="245"/>
        <end position="264"/>
    </location>
</feature>
<dbReference type="Pfam" id="PF01199">
    <property type="entry name" value="Ribosomal_L34e"/>
    <property type="match status" value="1"/>
</dbReference>
<keyword evidence="3" id="KW-0687">Ribonucleoprotein</keyword>
<dbReference type="PROSITE" id="PS01145">
    <property type="entry name" value="RIBOSOMAL_L34E"/>
    <property type="match status" value="1"/>
</dbReference>
<dbReference type="SUPFAM" id="SSF57184">
    <property type="entry name" value="Growth factor receptor domain"/>
    <property type="match status" value="3"/>
</dbReference>